<dbReference type="InterPro" id="IPR038734">
    <property type="entry name" value="YhaN_AAA"/>
</dbReference>
<protein>
    <recommendedName>
        <fullName evidence="2">YhaN AAA domain-containing protein</fullName>
    </recommendedName>
</protein>
<dbReference type="SUPFAM" id="SSF52540">
    <property type="entry name" value="P-loop containing nucleoside triphosphate hydrolases"/>
    <property type="match status" value="2"/>
</dbReference>
<reference evidence="3 4" key="1">
    <citation type="submission" date="2017-05" db="EMBL/GenBank/DDBJ databases">
        <title>Genome sequence of Pediococcus pentosaceus strain SRCM100892.</title>
        <authorList>
            <person name="Cho S.H."/>
        </authorList>
    </citation>
    <scope>NUCLEOTIDE SEQUENCE [LARGE SCALE GENOMIC DNA]</scope>
    <source>
        <strain evidence="3 4">SRCM100892</strain>
    </source>
</reference>
<sequence length="858" mass="98795">MKINKIEIYGFGKWNNVIFDLKQDLQVFYGLNEAGKSTLRQFIYSILFGFAGGRGNHKYLQYVPKKAQGAVGYGGNLVVEYQGKTYQIERIKGKNGGKVNVKNMDDGLEMNPEFLTEMLGPIDQNAYERLLGFNQSDLDDFNDLGNRDDLRRHILRMGAVGSDEWIKLENDLKKEADKLHTASSRKRDLDLKIKQYKEAVDQLQADKAKLPDYQVTKDLEKASQQKLQQVRSEIAKLNTKITETNNLINTWPTYSETLDLKQKLQDIPEAYLNLDLNQLEVLANQIRENQNELRNLQSQLEDLPNEKNNVIDITKLDELQSKLPEIKLNYGQLEDLKHRFNRLNQQLEEIQAQYQVDLGNLKPMPEGQFVELKDLLLKQKRKNADINQLKTQMLETTGSRSTHTNSNSNVVIGAAAVLVVIDFLIPLNWLFKLILLAIIIGGGYGLTHAKSADNVTPNEENLEDVLKRDETEAEQIKTAIKQIGDETSFNAFPVEDWVALQSNLLNYQHLVNEMSELKGHLTQIEEQLGTFWEFSDGIFPVDEHRKEALQTLIDQVNGMVEQDRKQQSISQQRQLLNKNVAERRTELDKLRIQFKQLNGPEINADFDDWLKQVRTAQHLNLRLNTLLESNQVKFFDQLQQYADLTKLQQLQNEQEKKLAEFKQAEQDILDQRANQLGELTGLKSSVDILAEQQLLSEQETEIKDLVSEWLTLQLGAEWVDQTLGVATKGRLPVILDKANDYFRQITNQRYQKIEFDKDDMINVTDETGDVFEIGELSKGTMEQLYISIRFAFMQAFADTVRLPIIIDDAFVAFDDVRLRQAFSLLNKIAEQTQVIYFSAKKEVYDLIDDQKIINLNEK</sequence>
<dbReference type="Pfam" id="PF13514">
    <property type="entry name" value="AAA_27"/>
    <property type="match status" value="1"/>
</dbReference>
<feature type="coiled-coil region" evidence="1">
    <location>
        <begin position="186"/>
        <end position="247"/>
    </location>
</feature>
<dbReference type="Gene3D" id="3.40.50.300">
    <property type="entry name" value="P-loop containing nucleotide triphosphate hydrolases"/>
    <property type="match status" value="2"/>
</dbReference>
<dbReference type="RefSeq" id="WP_094104604.1">
    <property type="nucleotide sequence ID" value="NZ_CP085178.1"/>
</dbReference>
<feature type="coiled-coil region" evidence="1">
    <location>
        <begin position="644"/>
        <end position="708"/>
    </location>
</feature>
<dbReference type="Proteomes" id="UP000196118">
    <property type="component" value="Chromosome"/>
</dbReference>
<name>A0A1Y0VPH2_PEDPE</name>
<evidence type="ECO:0000313" key="4">
    <source>
        <dbReference type="Proteomes" id="UP000196118"/>
    </source>
</evidence>
<dbReference type="PANTHER" id="PTHR41259">
    <property type="entry name" value="DOUBLE-STRAND BREAK REPAIR RAD50 ATPASE, PUTATIVE-RELATED"/>
    <property type="match status" value="1"/>
</dbReference>
<dbReference type="InterPro" id="IPR027417">
    <property type="entry name" value="P-loop_NTPase"/>
</dbReference>
<feature type="coiled-coil region" evidence="1">
    <location>
        <begin position="459"/>
        <end position="527"/>
    </location>
</feature>
<keyword evidence="1" id="KW-0175">Coiled coil</keyword>
<dbReference type="PANTHER" id="PTHR41259:SF1">
    <property type="entry name" value="DOUBLE-STRAND BREAK REPAIR RAD50 ATPASE, PUTATIVE-RELATED"/>
    <property type="match status" value="1"/>
</dbReference>
<evidence type="ECO:0000313" key="3">
    <source>
        <dbReference type="EMBL" id="ARW20071.1"/>
    </source>
</evidence>
<gene>
    <name evidence="3" type="ORF">S100892_01500</name>
</gene>
<feature type="coiled-coil region" evidence="1">
    <location>
        <begin position="276"/>
        <end position="392"/>
    </location>
</feature>
<accession>A0A1Y0VPH2</accession>
<organism evidence="3 4">
    <name type="scientific">Pediococcus pentosaceus</name>
    <dbReference type="NCBI Taxonomy" id="1255"/>
    <lineage>
        <taxon>Bacteria</taxon>
        <taxon>Bacillati</taxon>
        <taxon>Bacillota</taxon>
        <taxon>Bacilli</taxon>
        <taxon>Lactobacillales</taxon>
        <taxon>Lactobacillaceae</taxon>
        <taxon>Pediococcus</taxon>
    </lineage>
</organism>
<dbReference type="EMBL" id="CP021474">
    <property type="protein sequence ID" value="ARW20071.1"/>
    <property type="molecule type" value="Genomic_DNA"/>
</dbReference>
<proteinExistence type="predicted"/>
<feature type="domain" description="YhaN AAA" evidence="2">
    <location>
        <begin position="1"/>
        <end position="208"/>
    </location>
</feature>
<evidence type="ECO:0000256" key="1">
    <source>
        <dbReference type="SAM" id="Coils"/>
    </source>
</evidence>
<dbReference type="AlphaFoldDB" id="A0A1Y0VPH2"/>
<evidence type="ECO:0000259" key="2">
    <source>
        <dbReference type="Pfam" id="PF13514"/>
    </source>
</evidence>